<evidence type="ECO:0000259" key="1">
    <source>
        <dbReference type="Pfam" id="PF13460"/>
    </source>
</evidence>
<dbReference type="PANTHER" id="PTHR43355">
    <property type="entry name" value="FLAVIN REDUCTASE (NADPH)"/>
    <property type="match status" value="1"/>
</dbReference>
<reference evidence="2 3" key="1">
    <citation type="submission" date="2016-10" db="EMBL/GenBank/DDBJ databases">
        <title>Evaluation of Human, Veterinary and Environmental Mycobacterium chelonae Isolates by Core Genome Phylogenomic Analysis, Targeted Gene Comparison, and Anti-microbial Susceptibility Patterns: A Tale of Mistaken Identities.</title>
        <authorList>
            <person name="Fogelson S.B."/>
            <person name="Camus A.C."/>
            <person name="Lorenz W."/>
            <person name="Vasireddy R."/>
            <person name="Vasireddy S."/>
            <person name="Smith T."/>
            <person name="Brown-Elliott B.A."/>
            <person name="Wallace R.J.Jr."/>
            <person name="Hasan N.A."/>
            <person name="Reischl U."/>
            <person name="Sanchez S."/>
        </authorList>
    </citation>
    <scope>NUCLEOTIDE SEQUENCE [LARGE SCALE GENOMIC DNA]</scope>
    <source>
        <strain evidence="2 3">15518</strain>
    </source>
</reference>
<feature type="domain" description="NAD(P)-binding" evidence="1">
    <location>
        <begin position="11"/>
        <end position="177"/>
    </location>
</feature>
<organism evidence="2 3">
    <name type="scientific">Mycobacteroides chelonae</name>
    <name type="common">Mycobacterium chelonae</name>
    <dbReference type="NCBI Taxonomy" id="1774"/>
    <lineage>
        <taxon>Bacteria</taxon>
        <taxon>Bacillati</taxon>
        <taxon>Actinomycetota</taxon>
        <taxon>Actinomycetes</taxon>
        <taxon>Mycobacteriales</taxon>
        <taxon>Mycobacteriaceae</taxon>
        <taxon>Mycobacteroides</taxon>
    </lineage>
</organism>
<proteinExistence type="predicted"/>
<comment type="caution">
    <text evidence="2">The sequence shown here is derived from an EMBL/GenBank/DDBJ whole genome shotgun (WGS) entry which is preliminary data.</text>
</comment>
<sequence>MEPQSTYLVFGGTGRTGRHFITLALARGHAVRALARRPENFGIESPNLTLIKGSISDPGILEELVHGVDCVVAMLGDAKAQRISKVNANFVKELIPAMRRHGVDRFLYQAGSATRPYKGRLQPFQWLMRNTLVRINGLSGQHEDNEAVIEYLVEQAQDIAWVVHRASIFSDGPSKGVLQRSRRRISIATFVDTAAHNYELLQDPSAVHTYDASRYAH</sequence>
<dbReference type="SUPFAM" id="SSF51735">
    <property type="entry name" value="NAD(P)-binding Rossmann-fold domains"/>
    <property type="match status" value="1"/>
</dbReference>
<dbReference type="InterPro" id="IPR016040">
    <property type="entry name" value="NAD(P)-bd_dom"/>
</dbReference>
<dbReference type="AlphaFoldDB" id="A0A1S1M1X9"/>
<dbReference type="Pfam" id="PF13460">
    <property type="entry name" value="NAD_binding_10"/>
    <property type="match status" value="1"/>
</dbReference>
<dbReference type="RefSeq" id="WP_005097562.1">
    <property type="nucleotide sequence ID" value="NZ_JAAOOS010000002.1"/>
</dbReference>
<accession>A0A1S1M1X9</accession>
<dbReference type="Gene3D" id="3.40.50.720">
    <property type="entry name" value="NAD(P)-binding Rossmann-like Domain"/>
    <property type="match status" value="1"/>
</dbReference>
<dbReference type="Proteomes" id="UP000179441">
    <property type="component" value="Unassembled WGS sequence"/>
</dbReference>
<dbReference type="GO" id="GO:0016646">
    <property type="term" value="F:oxidoreductase activity, acting on the CH-NH group of donors, NAD or NADP as acceptor"/>
    <property type="evidence" value="ECO:0007669"/>
    <property type="project" value="TreeGrafter"/>
</dbReference>
<evidence type="ECO:0000313" key="2">
    <source>
        <dbReference type="EMBL" id="OHU75905.1"/>
    </source>
</evidence>
<dbReference type="InterPro" id="IPR036291">
    <property type="entry name" value="NAD(P)-bd_dom_sf"/>
</dbReference>
<dbReference type="PANTHER" id="PTHR43355:SF2">
    <property type="entry name" value="FLAVIN REDUCTASE (NADPH)"/>
    <property type="match status" value="1"/>
</dbReference>
<gene>
    <name evidence="2" type="ORF">BKG84_25815</name>
</gene>
<keyword evidence="3" id="KW-1185">Reference proteome</keyword>
<evidence type="ECO:0000313" key="3">
    <source>
        <dbReference type="Proteomes" id="UP000179441"/>
    </source>
</evidence>
<protein>
    <submittedName>
        <fullName evidence="2">NmrA family transcriptional regulator</fullName>
    </submittedName>
</protein>
<dbReference type="EMBL" id="MLIS01000041">
    <property type="protein sequence ID" value="OHU75905.1"/>
    <property type="molecule type" value="Genomic_DNA"/>
</dbReference>
<dbReference type="InterPro" id="IPR051606">
    <property type="entry name" value="Polyketide_Oxido-like"/>
</dbReference>
<name>A0A1S1M1X9_MYCCH</name>